<comment type="similarity">
    <text evidence="2">Belongs to the activator 1 small subunits family.</text>
</comment>
<evidence type="ECO:0000256" key="4">
    <source>
        <dbReference type="ARBA" id="ARBA00022741"/>
    </source>
</evidence>
<dbReference type="SUPFAM" id="SSF48019">
    <property type="entry name" value="post-AAA+ oligomerization domain-like"/>
    <property type="match status" value="1"/>
</dbReference>
<dbReference type="PANTHER" id="PTHR11669:SF20">
    <property type="entry name" value="REPLICATION FACTOR C SUBUNIT 4"/>
    <property type="match status" value="1"/>
</dbReference>
<dbReference type="InterPro" id="IPR008921">
    <property type="entry name" value="DNA_pol3_clamp-load_cplx_C"/>
</dbReference>
<comment type="subcellular location">
    <subcellularLocation>
        <location evidence="1">Nucleus</location>
    </subcellularLocation>
</comment>
<keyword evidence="3" id="KW-0235">DNA replication</keyword>
<dbReference type="CDD" id="cd18140">
    <property type="entry name" value="HLD_clamp_RFC"/>
    <property type="match status" value="1"/>
</dbReference>
<evidence type="ECO:0000256" key="1">
    <source>
        <dbReference type="ARBA" id="ARBA00004123"/>
    </source>
</evidence>
<dbReference type="GO" id="GO:0005524">
    <property type="term" value="F:ATP binding"/>
    <property type="evidence" value="ECO:0007669"/>
    <property type="project" value="UniProtKB-KW"/>
</dbReference>
<dbReference type="Pfam" id="PF08542">
    <property type="entry name" value="Rep_fac_C"/>
    <property type="match status" value="1"/>
</dbReference>
<keyword evidence="6" id="KW-0238">DNA-binding</keyword>
<dbReference type="Pfam" id="PF00004">
    <property type="entry name" value="AAA"/>
    <property type="match status" value="1"/>
</dbReference>
<dbReference type="GO" id="GO:0006271">
    <property type="term" value="P:DNA strand elongation involved in DNA replication"/>
    <property type="evidence" value="ECO:0007669"/>
    <property type="project" value="UniProtKB-ARBA"/>
</dbReference>
<evidence type="ECO:0000256" key="8">
    <source>
        <dbReference type="ARBA" id="ARBA00040745"/>
    </source>
</evidence>
<dbReference type="FunFam" id="1.10.8.60:FF:000032">
    <property type="entry name" value="Replication factor C subunit 4"/>
    <property type="match status" value="1"/>
</dbReference>
<dbReference type="GO" id="GO:0005663">
    <property type="term" value="C:DNA replication factor C complex"/>
    <property type="evidence" value="ECO:0007669"/>
    <property type="project" value="TreeGrafter"/>
</dbReference>
<evidence type="ECO:0000256" key="5">
    <source>
        <dbReference type="ARBA" id="ARBA00022840"/>
    </source>
</evidence>
<evidence type="ECO:0000313" key="12">
    <source>
        <dbReference type="Proteomes" id="UP001211065"/>
    </source>
</evidence>
<feature type="domain" description="AAA+ ATPase" evidence="10">
    <location>
        <begin position="46"/>
        <end position="184"/>
    </location>
</feature>
<keyword evidence="7" id="KW-0539">Nucleus</keyword>
<dbReference type="GO" id="GO:0016887">
    <property type="term" value="F:ATP hydrolysis activity"/>
    <property type="evidence" value="ECO:0007669"/>
    <property type="project" value="InterPro"/>
</dbReference>
<dbReference type="PANTHER" id="PTHR11669">
    <property type="entry name" value="REPLICATION FACTOR C / DNA POLYMERASE III GAMMA-TAU SUBUNIT"/>
    <property type="match status" value="1"/>
</dbReference>
<dbReference type="InterPro" id="IPR050238">
    <property type="entry name" value="DNA_Rep/Repair_Clamp_Loader"/>
</dbReference>
<proteinExistence type="inferred from homology"/>
<evidence type="ECO:0000256" key="3">
    <source>
        <dbReference type="ARBA" id="ARBA00022705"/>
    </source>
</evidence>
<dbReference type="GO" id="GO:0031391">
    <property type="term" value="C:Elg1 RFC-like complex"/>
    <property type="evidence" value="ECO:0007669"/>
    <property type="project" value="UniProtKB-ARBA"/>
</dbReference>
<dbReference type="GO" id="GO:0006281">
    <property type="term" value="P:DNA repair"/>
    <property type="evidence" value="ECO:0007669"/>
    <property type="project" value="UniProtKB-ARBA"/>
</dbReference>
<evidence type="ECO:0000256" key="6">
    <source>
        <dbReference type="ARBA" id="ARBA00023125"/>
    </source>
</evidence>
<dbReference type="FunFam" id="3.40.50.300:FF:000237">
    <property type="entry name" value="replication factor C subunit 4"/>
    <property type="match status" value="1"/>
</dbReference>
<dbReference type="Gene3D" id="3.40.50.300">
    <property type="entry name" value="P-loop containing nucleotide triphosphate hydrolases"/>
    <property type="match status" value="1"/>
</dbReference>
<organism evidence="11 12">
    <name type="scientific">Clydaea vesicula</name>
    <dbReference type="NCBI Taxonomy" id="447962"/>
    <lineage>
        <taxon>Eukaryota</taxon>
        <taxon>Fungi</taxon>
        <taxon>Fungi incertae sedis</taxon>
        <taxon>Chytridiomycota</taxon>
        <taxon>Chytridiomycota incertae sedis</taxon>
        <taxon>Chytridiomycetes</taxon>
        <taxon>Lobulomycetales</taxon>
        <taxon>Lobulomycetaceae</taxon>
        <taxon>Clydaea</taxon>
    </lineage>
</organism>
<dbReference type="AlphaFoldDB" id="A0AAD5U476"/>
<evidence type="ECO:0000256" key="9">
    <source>
        <dbReference type="ARBA" id="ARBA00075373"/>
    </source>
</evidence>
<dbReference type="GO" id="GO:0000076">
    <property type="term" value="P:DNA replication checkpoint signaling"/>
    <property type="evidence" value="ECO:0007669"/>
    <property type="project" value="UniProtKB-ARBA"/>
</dbReference>
<dbReference type="InterPro" id="IPR047854">
    <property type="entry name" value="RFC_lid"/>
</dbReference>
<dbReference type="GO" id="GO:0005634">
    <property type="term" value="C:nucleus"/>
    <property type="evidence" value="ECO:0007669"/>
    <property type="project" value="UniProtKB-SubCell"/>
</dbReference>
<dbReference type="EMBL" id="JADGJW010000118">
    <property type="protein sequence ID" value="KAJ3223759.1"/>
    <property type="molecule type" value="Genomic_DNA"/>
</dbReference>
<dbReference type="SUPFAM" id="SSF52540">
    <property type="entry name" value="P-loop containing nucleoside triphosphate hydrolases"/>
    <property type="match status" value="1"/>
</dbReference>
<reference evidence="11" key="1">
    <citation type="submission" date="2020-05" db="EMBL/GenBank/DDBJ databases">
        <title>Phylogenomic resolution of chytrid fungi.</title>
        <authorList>
            <person name="Stajich J.E."/>
            <person name="Amses K."/>
            <person name="Simmons R."/>
            <person name="Seto K."/>
            <person name="Myers J."/>
            <person name="Bonds A."/>
            <person name="Quandt C.A."/>
            <person name="Barry K."/>
            <person name="Liu P."/>
            <person name="Grigoriev I."/>
            <person name="Longcore J.E."/>
            <person name="James T.Y."/>
        </authorList>
    </citation>
    <scope>NUCLEOTIDE SEQUENCE</scope>
    <source>
        <strain evidence="11">JEL0476</strain>
    </source>
</reference>
<evidence type="ECO:0000313" key="11">
    <source>
        <dbReference type="EMBL" id="KAJ3223759.1"/>
    </source>
</evidence>
<evidence type="ECO:0000256" key="7">
    <source>
        <dbReference type="ARBA" id="ARBA00023242"/>
    </source>
</evidence>
<sequence>MVKKSNTEAKKLNLPWIEKYRPNSIEQVSSQEEIVAVLKKALTSDNLPHMLFYGPPGTGKTSTILALAKELYGPELIKSRVLELNASDERGISVVREKIKNFAKTNVTIANKETKNSYPCPPYKIIILDEADSMTGDAQSALRRVMENYSKITRFCLICNYISRIIEPLTSRCAKFRFKPLPIDSMKGRLKFICEKENLDCRDNVIESLIKVSDGDLRKGVMFLQSASQLYKDEEIPMSAVNEISGSIPNDVVSQFLNCCLKKKFSEFKKILDKIQNEGYSGTQFLIQFQELLMENEEISSLEKSKLSIKVAQVDKSLVDGSDEYLQLMSLIAV</sequence>
<dbReference type="Gene3D" id="1.10.8.60">
    <property type="match status" value="1"/>
</dbReference>
<protein>
    <recommendedName>
        <fullName evidence="8">Replication factor C subunit 2</fullName>
    </recommendedName>
    <alternativeName>
        <fullName evidence="9">Activator 1 41 kDa subunit</fullName>
    </alternativeName>
</protein>
<comment type="caution">
    <text evidence="11">The sequence shown here is derived from an EMBL/GenBank/DDBJ whole genome shotgun (WGS) entry which is preliminary data.</text>
</comment>
<dbReference type="Gene3D" id="1.20.272.10">
    <property type="match status" value="1"/>
</dbReference>
<keyword evidence="4" id="KW-0547">Nucleotide-binding</keyword>
<dbReference type="NCBIfam" id="NF001679">
    <property type="entry name" value="PRK00440.1"/>
    <property type="match status" value="1"/>
</dbReference>
<name>A0AAD5U476_9FUNG</name>
<dbReference type="FunFam" id="1.20.272.10:FF:000011">
    <property type="entry name" value="Replication factor C subunit 2"/>
    <property type="match status" value="1"/>
</dbReference>
<dbReference type="SMART" id="SM00382">
    <property type="entry name" value="AAA"/>
    <property type="match status" value="1"/>
</dbReference>
<dbReference type="InterPro" id="IPR003959">
    <property type="entry name" value="ATPase_AAA_core"/>
</dbReference>
<dbReference type="InterPro" id="IPR013748">
    <property type="entry name" value="Rep_factorC_C"/>
</dbReference>
<evidence type="ECO:0000256" key="2">
    <source>
        <dbReference type="ARBA" id="ARBA00005378"/>
    </source>
</evidence>
<keyword evidence="12" id="KW-1185">Reference proteome</keyword>
<dbReference type="Pfam" id="PF21960">
    <property type="entry name" value="RCF1-5-like_lid"/>
    <property type="match status" value="1"/>
</dbReference>
<evidence type="ECO:0000259" key="10">
    <source>
        <dbReference type="SMART" id="SM00382"/>
    </source>
</evidence>
<dbReference type="InterPro" id="IPR003593">
    <property type="entry name" value="AAA+_ATPase"/>
</dbReference>
<gene>
    <name evidence="11" type="ORF">HK099_000715</name>
</gene>
<accession>A0AAD5U476</accession>
<dbReference type="Proteomes" id="UP001211065">
    <property type="component" value="Unassembled WGS sequence"/>
</dbReference>
<dbReference type="InterPro" id="IPR027417">
    <property type="entry name" value="P-loop_NTPase"/>
</dbReference>
<dbReference type="CDD" id="cd00009">
    <property type="entry name" value="AAA"/>
    <property type="match status" value="1"/>
</dbReference>
<keyword evidence="5" id="KW-0067">ATP-binding</keyword>
<dbReference type="GO" id="GO:0003677">
    <property type="term" value="F:DNA binding"/>
    <property type="evidence" value="ECO:0007669"/>
    <property type="project" value="UniProtKB-KW"/>
</dbReference>
<dbReference type="GO" id="GO:0003689">
    <property type="term" value="F:DNA clamp loader activity"/>
    <property type="evidence" value="ECO:0007669"/>
    <property type="project" value="TreeGrafter"/>
</dbReference>